<feature type="transmembrane region" description="Helical" evidence="1">
    <location>
        <begin position="6"/>
        <end position="23"/>
    </location>
</feature>
<feature type="transmembrane region" description="Helical" evidence="1">
    <location>
        <begin position="178"/>
        <end position="196"/>
    </location>
</feature>
<proteinExistence type="predicted"/>
<keyword evidence="3" id="KW-1185">Reference proteome</keyword>
<dbReference type="EMBL" id="AP019781">
    <property type="protein sequence ID" value="BBL67918.1"/>
    <property type="molecule type" value="Genomic_DNA"/>
</dbReference>
<evidence type="ECO:0000256" key="1">
    <source>
        <dbReference type="SAM" id="Phobius"/>
    </source>
</evidence>
<keyword evidence="1" id="KW-0812">Transmembrane</keyword>
<feature type="transmembrane region" description="Helical" evidence="1">
    <location>
        <begin position="118"/>
        <end position="139"/>
    </location>
</feature>
<feature type="transmembrane region" description="Helical" evidence="1">
    <location>
        <begin position="232"/>
        <end position="248"/>
    </location>
</feature>
<dbReference type="Proteomes" id="UP000824969">
    <property type="component" value="Chromosome"/>
</dbReference>
<reference evidence="2 3" key="1">
    <citation type="submission" date="2019-06" db="EMBL/GenBank/DDBJ databases">
        <title>Complete genome sequence of Methanoculleus chikugoensis strain MG62.</title>
        <authorList>
            <person name="Asakawa S."/>
            <person name="Dianou D."/>
        </authorList>
    </citation>
    <scope>NUCLEOTIDE SEQUENCE [LARGE SCALE GENOMIC DNA]</scope>
    <source>
        <strain evidence="2 3">MG62</strain>
    </source>
</reference>
<feature type="transmembrane region" description="Helical" evidence="1">
    <location>
        <begin position="35"/>
        <end position="53"/>
    </location>
</feature>
<feature type="transmembrane region" description="Helical" evidence="1">
    <location>
        <begin position="78"/>
        <end position="97"/>
    </location>
</feature>
<sequence>MISIPVLPLLAAAVMIAVHLAAGRLRFLDVIPRSRWLSIAGGVSVAYVFVRLLPELGAGQEVIRASIVGGVLASIENHIYLVALAGLVAFYGLERVVRRSQVYQPQARESGRTTTGPGVFVLHIASFGAYNGLIGYLLLHRIRPGPVSLAFYTAAMALHFLVTDYGLRKDHRRDYDRIGRWALTAALAGGLAAGYLTSLPEVWIAVLTALLAGGVILNVLKEELPEDRQSRIAPFVLGAFGYAAILLLA</sequence>
<protein>
    <recommendedName>
        <fullName evidence="4">ZIP Zinc transporter</fullName>
    </recommendedName>
</protein>
<evidence type="ECO:0008006" key="4">
    <source>
        <dbReference type="Google" id="ProtNLM"/>
    </source>
</evidence>
<name>A0ABN5XGT4_9EURY</name>
<feature type="transmembrane region" description="Helical" evidence="1">
    <location>
        <begin position="202"/>
        <end position="220"/>
    </location>
</feature>
<keyword evidence="1" id="KW-0472">Membrane</keyword>
<accession>A0ABN5XGT4</accession>
<gene>
    <name evidence="2" type="ORF">MchiMG62_10990</name>
</gene>
<evidence type="ECO:0000313" key="3">
    <source>
        <dbReference type="Proteomes" id="UP000824969"/>
    </source>
</evidence>
<keyword evidence="1" id="KW-1133">Transmembrane helix</keyword>
<dbReference type="GeneID" id="66130620"/>
<feature type="transmembrane region" description="Helical" evidence="1">
    <location>
        <begin position="145"/>
        <end position="166"/>
    </location>
</feature>
<dbReference type="RefSeq" id="WP_221058281.1">
    <property type="nucleotide sequence ID" value="NZ_AP019781.1"/>
</dbReference>
<organism evidence="2 3">
    <name type="scientific">Methanoculleus chikugoensis</name>
    <dbReference type="NCBI Taxonomy" id="118126"/>
    <lineage>
        <taxon>Archaea</taxon>
        <taxon>Methanobacteriati</taxon>
        <taxon>Methanobacteriota</taxon>
        <taxon>Stenosarchaea group</taxon>
        <taxon>Methanomicrobia</taxon>
        <taxon>Methanomicrobiales</taxon>
        <taxon>Methanomicrobiaceae</taxon>
        <taxon>Methanoculleus</taxon>
    </lineage>
</organism>
<evidence type="ECO:0000313" key="2">
    <source>
        <dbReference type="EMBL" id="BBL67918.1"/>
    </source>
</evidence>